<dbReference type="SUPFAM" id="SSF53448">
    <property type="entry name" value="Nucleotide-diphospho-sugar transferases"/>
    <property type="match status" value="1"/>
</dbReference>
<dbReference type="SUPFAM" id="SSF48452">
    <property type="entry name" value="TPR-like"/>
    <property type="match status" value="1"/>
</dbReference>
<dbReference type="PANTHER" id="PTHR43630">
    <property type="entry name" value="POLY-BETA-1,6-N-ACETYL-D-GLUCOSAMINE SYNTHASE"/>
    <property type="match status" value="1"/>
</dbReference>
<reference evidence="3" key="1">
    <citation type="journal article" date="2020" name="mSystems">
        <title>Genome- and Community-Level Interaction Insights into Carbon Utilization and Element Cycling Functions of Hydrothermarchaeota in Hydrothermal Sediment.</title>
        <authorList>
            <person name="Zhou Z."/>
            <person name="Liu Y."/>
            <person name="Xu W."/>
            <person name="Pan J."/>
            <person name="Luo Z.H."/>
            <person name="Li M."/>
        </authorList>
    </citation>
    <scope>NUCLEOTIDE SEQUENCE [LARGE SCALE GENOMIC DNA]</scope>
    <source>
        <strain evidence="3">SpSt-418</strain>
    </source>
</reference>
<dbReference type="Pfam" id="PF00535">
    <property type="entry name" value="Glycos_transf_2"/>
    <property type="match status" value="1"/>
</dbReference>
<keyword evidence="1" id="KW-0802">TPR repeat</keyword>
<dbReference type="CDD" id="cd02511">
    <property type="entry name" value="Beta4Glucosyltransferase"/>
    <property type="match status" value="1"/>
</dbReference>
<dbReference type="InterPro" id="IPR011990">
    <property type="entry name" value="TPR-like_helical_dom_sf"/>
</dbReference>
<dbReference type="PANTHER" id="PTHR43630:SF2">
    <property type="entry name" value="GLYCOSYLTRANSFERASE"/>
    <property type="match status" value="1"/>
</dbReference>
<dbReference type="SMART" id="SM00028">
    <property type="entry name" value="TPR"/>
    <property type="match status" value="5"/>
</dbReference>
<sequence length="395" mass="43839">MTISLCMIVRDEAENLPACLASAREAVDEVIVVDTGSRDRTAEIAADSGAQVFEFEWCDDFAAARNASLRYAQSEWILVLDADETLVPEVIPTLRQMTEVTDFLAVSLLREEVGAAQTPYSLLSRLFRNREDVYFAYPYHELIDDSIADLLKREPDWRVVELPDPAIRHTGYTAGAIVQRQKFERARRIMETYLATHPNHAYLCNKLGALYADSGETDAAIALLQRGLADPDLTPMLSYELHYHLGDTYRQLGQLAQAEPHYQAALSQPIQARLKLGVLTNWGSLRLAGNDATTAKKLFEQSLQIEPTFAIGHYNLGLALKQLGDLAGAISHYQQAIALNPNYADAHQNLAVALLRAGQVRESVAAFNQAIALHETTNPAEANRLKHALKEMGLR</sequence>
<comment type="caution">
    <text evidence="3">The sequence shown here is derived from an EMBL/GenBank/DDBJ whole genome shotgun (WGS) entry which is preliminary data.</text>
</comment>
<dbReference type="PROSITE" id="PS50005">
    <property type="entry name" value="TPR"/>
    <property type="match status" value="2"/>
</dbReference>
<feature type="repeat" description="TPR" evidence="1">
    <location>
        <begin position="344"/>
        <end position="377"/>
    </location>
</feature>
<feature type="repeat" description="TPR" evidence="1">
    <location>
        <begin position="310"/>
        <end position="343"/>
    </location>
</feature>
<dbReference type="InterPro" id="IPR029044">
    <property type="entry name" value="Nucleotide-diphossugar_trans"/>
</dbReference>
<dbReference type="Gene3D" id="3.90.550.10">
    <property type="entry name" value="Spore Coat Polysaccharide Biosynthesis Protein SpsA, Chain A"/>
    <property type="match status" value="1"/>
</dbReference>
<dbReference type="Pfam" id="PF13181">
    <property type="entry name" value="TPR_8"/>
    <property type="match status" value="1"/>
</dbReference>
<name>A0A7C3PNT0_9CYAN</name>
<dbReference type="InterPro" id="IPR019734">
    <property type="entry name" value="TPR_rpt"/>
</dbReference>
<dbReference type="Pfam" id="PF13414">
    <property type="entry name" value="TPR_11"/>
    <property type="match status" value="1"/>
</dbReference>
<dbReference type="InterPro" id="IPR001173">
    <property type="entry name" value="Glyco_trans_2-like"/>
</dbReference>
<dbReference type="EMBL" id="DSRU01000165">
    <property type="protein sequence ID" value="HFM98357.1"/>
    <property type="molecule type" value="Genomic_DNA"/>
</dbReference>
<gene>
    <name evidence="3" type="ORF">ENR64_11490</name>
</gene>
<evidence type="ECO:0000259" key="2">
    <source>
        <dbReference type="Pfam" id="PF00535"/>
    </source>
</evidence>
<feature type="domain" description="Glycosyltransferase 2-like" evidence="2">
    <location>
        <begin position="4"/>
        <end position="148"/>
    </location>
</feature>
<evidence type="ECO:0000256" key="1">
    <source>
        <dbReference type="PROSITE-ProRule" id="PRU00339"/>
    </source>
</evidence>
<accession>A0A7C3PNT0</accession>
<dbReference type="AlphaFoldDB" id="A0A7C3PNT0"/>
<evidence type="ECO:0000313" key="3">
    <source>
        <dbReference type="EMBL" id="HFM98357.1"/>
    </source>
</evidence>
<organism evidence="3">
    <name type="scientific">Oscillatoriales cyanobacterium SpSt-418</name>
    <dbReference type="NCBI Taxonomy" id="2282169"/>
    <lineage>
        <taxon>Bacteria</taxon>
        <taxon>Bacillati</taxon>
        <taxon>Cyanobacteriota</taxon>
        <taxon>Cyanophyceae</taxon>
        <taxon>Oscillatoriophycideae</taxon>
        <taxon>Oscillatoriales</taxon>
    </lineage>
</organism>
<dbReference type="Gene3D" id="1.25.40.10">
    <property type="entry name" value="Tetratricopeptide repeat domain"/>
    <property type="match status" value="2"/>
</dbReference>
<protein>
    <submittedName>
        <fullName evidence="3">Tetratricopeptide repeat protein</fullName>
    </submittedName>
</protein>
<dbReference type="Pfam" id="PF14559">
    <property type="entry name" value="TPR_19"/>
    <property type="match status" value="1"/>
</dbReference>
<proteinExistence type="predicted"/>
<dbReference type="PROSITE" id="PS50293">
    <property type="entry name" value="TPR_REGION"/>
    <property type="match status" value="1"/>
</dbReference>